<keyword evidence="5" id="KW-0969">Cilium</keyword>
<evidence type="ECO:0000256" key="2">
    <source>
        <dbReference type="ARBA" id="ARBA00007703"/>
    </source>
</evidence>
<dbReference type="InterPro" id="IPR007809">
    <property type="entry name" value="FlgN-like"/>
</dbReference>
<keyword evidence="6" id="KW-1185">Reference proteome</keyword>
<dbReference type="OrthoDB" id="5734604at2"/>
<keyword evidence="5" id="KW-0282">Flagellum</keyword>
<evidence type="ECO:0000313" key="5">
    <source>
        <dbReference type="EMBL" id="TVO75270.1"/>
    </source>
</evidence>
<evidence type="ECO:0000313" key="6">
    <source>
        <dbReference type="Proteomes" id="UP000316649"/>
    </source>
</evidence>
<comment type="function">
    <text evidence="1">Required for the efficient initiation of filament assembly.</text>
</comment>
<feature type="region of interest" description="Disordered" evidence="4">
    <location>
        <begin position="142"/>
        <end position="161"/>
    </location>
</feature>
<sequence>MKLSAELQNQLTELLSAEYASAASLLETVQQENSTLRSNDAEAILAISQEKKQGMRLMWECIQQRDRWLTHHNMITGTAGVTSLMQQNSDTKPAGIWEKLSQTASKLQAQNEINGGIVALSQRHNKQALDILCGRTGNSSSTYGSKGQHYQEDSGHSLAKA</sequence>
<evidence type="ECO:0000256" key="3">
    <source>
        <dbReference type="ARBA" id="ARBA00022795"/>
    </source>
</evidence>
<keyword evidence="3" id="KW-1005">Bacterial flagellum biogenesis</keyword>
<dbReference type="AlphaFoldDB" id="A0A558E0M7"/>
<dbReference type="SUPFAM" id="SSF140566">
    <property type="entry name" value="FlgN-like"/>
    <property type="match status" value="1"/>
</dbReference>
<keyword evidence="5" id="KW-0966">Cell projection</keyword>
<name>A0A558E0M7_9GAMM</name>
<dbReference type="Proteomes" id="UP000316649">
    <property type="component" value="Unassembled WGS sequence"/>
</dbReference>
<evidence type="ECO:0000256" key="1">
    <source>
        <dbReference type="ARBA" id="ARBA00002397"/>
    </source>
</evidence>
<proteinExistence type="inferred from homology"/>
<gene>
    <name evidence="5" type="ORF">FHP88_09705</name>
</gene>
<comment type="similarity">
    <text evidence="2">Belongs to the FlgN family.</text>
</comment>
<evidence type="ECO:0000256" key="4">
    <source>
        <dbReference type="SAM" id="MobiDB-lite"/>
    </source>
</evidence>
<dbReference type="InterPro" id="IPR036679">
    <property type="entry name" value="FlgN-like_sf"/>
</dbReference>
<organism evidence="5 6">
    <name type="scientific">Sedimenticola selenatireducens</name>
    <dbReference type="NCBI Taxonomy" id="191960"/>
    <lineage>
        <taxon>Bacteria</taxon>
        <taxon>Pseudomonadati</taxon>
        <taxon>Pseudomonadota</taxon>
        <taxon>Gammaproteobacteria</taxon>
        <taxon>Chromatiales</taxon>
        <taxon>Sedimenticolaceae</taxon>
        <taxon>Sedimenticola</taxon>
    </lineage>
</organism>
<dbReference type="Gene3D" id="1.20.58.300">
    <property type="entry name" value="FlgN-like"/>
    <property type="match status" value="1"/>
</dbReference>
<dbReference type="RefSeq" id="WP_144358843.1">
    <property type="nucleotide sequence ID" value="NZ_VMNH01000009.1"/>
</dbReference>
<protein>
    <submittedName>
        <fullName evidence="5">Flagellar protein FlgN</fullName>
    </submittedName>
</protein>
<reference evidence="5 6" key="1">
    <citation type="submission" date="2019-07" db="EMBL/GenBank/DDBJ databases">
        <title>The pathways for chlorine oxyanion respiration interact through the shared metabolite chlorate.</title>
        <authorList>
            <person name="Barnum T.P."/>
            <person name="Cheng Y."/>
            <person name="Hill K.A."/>
            <person name="Lucas L.N."/>
            <person name="Carlson H.K."/>
            <person name="Coates J.D."/>
        </authorList>
    </citation>
    <scope>NUCLEOTIDE SEQUENCE [LARGE SCALE GENOMIC DNA]</scope>
    <source>
        <strain evidence="5 6">BK-1</strain>
    </source>
</reference>
<dbReference type="Pfam" id="PF05130">
    <property type="entry name" value="FlgN"/>
    <property type="match status" value="1"/>
</dbReference>
<dbReference type="EMBL" id="VMNH01000009">
    <property type="protein sequence ID" value="TVO75270.1"/>
    <property type="molecule type" value="Genomic_DNA"/>
</dbReference>
<accession>A0A558E0M7</accession>
<dbReference type="GO" id="GO:0044780">
    <property type="term" value="P:bacterial-type flagellum assembly"/>
    <property type="evidence" value="ECO:0007669"/>
    <property type="project" value="InterPro"/>
</dbReference>
<comment type="caution">
    <text evidence="5">The sequence shown here is derived from an EMBL/GenBank/DDBJ whole genome shotgun (WGS) entry which is preliminary data.</text>
</comment>